<sequence length="214" mass="22944">MFDILGHRDPEMTLNYILSDPDLQDEIRKIATETNMAISKSVVESASRNGGPAGPEVADLVQRVAARSAESEMGVDSMNEAAEILSMNGQVTMIKPGVLCTKTAKQHGPCTKKAGIPDIGNCSAGCSHRLEHAAASSDCVKAIERILTEISPPDHAMMRGWWQSQLVNQLRKFPAVRLRYLSDDRVRSALAGVDAAVLDSMTSTAEEHSGAVAA</sequence>
<dbReference type="Proteomes" id="UP000063236">
    <property type="component" value="Unassembled WGS sequence"/>
</dbReference>
<evidence type="ECO:0000313" key="2">
    <source>
        <dbReference type="Proteomes" id="UP000063236"/>
    </source>
</evidence>
<name>A0AAW3PKI0_9BURK</name>
<dbReference type="EMBL" id="LPJV01000015">
    <property type="protein sequence ID" value="KWF57270.1"/>
    <property type="molecule type" value="Genomic_DNA"/>
</dbReference>
<protein>
    <recommendedName>
        <fullName evidence="3">Integrase</fullName>
    </recommendedName>
</protein>
<proteinExistence type="predicted"/>
<organism evidence="1 2">
    <name type="scientific">Burkholderia diffusa</name>
    <dbReference type="NCBI Taxonomy" id="488732"/>
    <lineage>
        <taxon>Bacteria</taxon>
        <taxon>Pseudomonadati</taxon>
        <taxon>Pseudomonadota</taxon>
        <taxon>Betaproteobacteria</taxon>
        <taxon>Burkholderiales</taxon>
        <taxon>Burkholderiaceae</taxon>
        <taxon>Burkholderia</taxon>
        <taxon>Burkholderia cepacia complex</taxon>
    </lineage>
</organism>
<evidence type="ECO:0000313" key="1">
    <source>
        <dbReference type="EMBL" id="KWF57270.1"/>
    </source>
</evidence>
<evidence type="ECO:0008006" key="3">
    <source>
        <dbReference type="Google" id="ProtNLM"/>
    </source>
</evidence>
<gene>
    <name evidence="1" type="ORF">WL88_10480</name>
</gene>
<comment type="caution">
    <text evidence="1">The sequence shown here is derived from an EMBL/GenBank/DDBJ whole genome shotgun (WGS) entry which is preliminary data.</text>
</comment>
<dbReference type="AlphaFoldDB" id="A0AAW3PKI0"/>
<accession>A0AAW3PKI0</accession>
<reference evidence="1 2" key="1">
    <citation type="submission" date="2015-11" db="EMBL/GenBank/DDBJ databases">
        <title>Expanding the genomic diversity of Burkholderia species for the development of highly accurate diagnostics.</title>
        <authorList>
            <person name="Sahl J."/>
            <person name="Keim P."/>
            <person name="Wagner D."/>
        </authorList>
    </citation>
    <scope>NUCLEOTIDE SEQUENCE [LARGE SCALE GENOMIC DNA]</scope>
    <source>
        <strain evidence="1 2">MSMB378WGS</strain>
    </source>
</reference>